<evidence type="ECO:0000313" key="2">
    <source>
        <dbReference type="EMBL" id="MFC3229567.1"/>
    </source>
</evidence>
<dbReference type="SUPFAM" id="SSF75304">
    <property type="entry name" value="Amidase signature (AS) enzymes"/>
    <property type="match status" value="1"/>
</dbReference>
<dbReference type="RefSeq" id="WP_379903893.1">
    <property type="nucleotide sequence ID" value="NZ_JBHRTR010000034.1"/>
</dbReference>
<dbReference type="PANTHER" id="PTHR11895:SF176">
    <property type="entry name" value="AMIDASE AMID-RELATED"/>
    <property type="match status" value="1"/>
</dbReference>
<dbReference type="Pfam" id="PF01425">
    <property type="entry name" value="Amidase"/>
    <property type="match status" value="1"/>
</dbReference>
<dbReference type="InterPro" id="IPR023631">
    <property type="entry name" value="Amidase_dom"/>
</dbReference>
<dbReference type="EMBL" id="JBHRTR010000034">
    <property type="protein sequence ID" value="MFC3229567.1"/>
    <property type="molecule type" value="Genomic_DNA"/>
</dbReference>
<accession>A0ABV7L4M9</accession>
<dbReference type="PANTHER" id="PTHR11895">
    <property type="entry name" value="TRANSAMIDASE"/>
    <property type="match status" value="1"/>
</dbReference>
<evidence type="ECO:0000313" key="3">
    <source>
        <dbReference type="Proteomes" id="UP001595528"/>
    </source>
</evidence>
<dbReference type="NCBIfam" id="NF005460">
    <property type="entry name" value="PRK07056.1"/>
    <property type="match status" value="1"/>
</dbReference>
<feature type="domain" description="Amidase" evidence="1">
    <location>
        <begin position="32"/>
        <end position="449"/>
    </location>
</feature>
<organism evidence="2 3">
    <name type="scientific">Marinibaculum pumilum</name>
    <dbReference type="NCBI Taxonomy" id="1766165"/>
    <lineage>
        <taxon>Bacteria</taxon>
        <taxon>Pseudomonadati</taxon>
        <taxon>Pseudomonadota</taxon>
        <taxon>Alphaproteobacteria</taxon>
        <taxon>Rhodospirillales</taxon>
        <taxon>Rhodospirillaceae</taxon>
        <taxon>Marinibaculum</taxon>
    </lineage>
</organism>
<gene>
    <name evidence="2" type="ORF">ACFOGJ_20130</name>
</gene>
<dbReference type="InterPro" id="IPR000120">
    <property type="entry name" value="Amidase"/>
</dbReference>
<name>A0ABV7L4M9_9PROT</name>
<reference evidence="3" key="1">
    <citation type="journal article" date="2019" name="Int. J. Syst. Evol. Microbiol.">
        <title>The Global Catalogue of Microorganisms (GCM) 10K type strain sequencing project: providing services to taxonomists for standard genome sequencing and annotation.</title>
        <authorList>
            <consortium name="The Broad Institute Genomics Platform"/>
            <consortium name="The Broad Institute Genome Sequencing Center for Infectious Disease"/>
            <person name="Wu L."/>
            <person name="Ma J."/>
        </authorList>
    </citation>
    <scope>NUCLEOTIDE SEQUENCE [LARGE SCALE GENOMIC DNA]</scope>
    <source>
        <strain evidence="3">KCTC 42964</strain>
    </source>
</reference>
<sequence length="462" mass="48348">MSDGGAGRIEGRWTIEGLAQDLAAGRETATRLVETCLARIGDLDGEGDKAFLSVANERARKVAAWIDQARRDGLPLPPFAGIPIAIKDLADIRGEVTRAGSPIFAQRPPAERTAPAVARLEQAGFVIVGRTNMTEWAYSGLGINPHYGTPASPWDRQTRRIPGGSSSGSGVAVADGMAVAALGTDTGGSCRIPAAHCGTVGLKSTVGRIPVEGMVPLSKTMDSVGPLANSVTCAALFDAVLDGRPEPAAPPLQPAARLRLAVPRNYHFDGMDEHVAASFERATSALRAAGAVLEEVDVPAFDMVVEAGKVAPGGIVAAEAYAWHRPLLDGHKDQYYRHVLGRIMAGSTQSAAQLLDMFRIRAEAIASFGALMADFDGMIGPTTAAIAAPIAELEADDEAYVRTNVLMLRNTSSMNFLDGCAISLPIHRPGEPAVGLHLMLPGGQDRRLLSVARGMEAAVAAA</sequence>
<keyword evidence="3" id="KW-1185">Reference proteome</keyword>
<dbReference type="Proteomes" id="UP001595528">
    <property type="component" value="Unassembled WGS sequence"/>
</dbReference>
<dbReference type="InterPro" id="IPR036928">
    <property type="entry name" value="AS_sf"/>
</dbReference>
<comment type="caution">
    <text evidence="2">The sequence shown here is derived from an EMBL/GenBank/DDBJ whole genome shotgun (WGS) entry which is preliminary data.</text>
</comment>
<protein>
    <submittedName>
        <fullName evidence="2">Amidase</fullName>
    </submittedName>
</protein>
<proteinExistence type="predicted"/>
<dbReference type="Gene3D" id="3.90.1300.10">
    <property type="entry name" value="Amidase signature (AS) domain"/>
    <property type="match status" value="1"/>
</dbReference>
<evidence type="ECO:0000259" key="1">
    <source>
        <dbReference type="Pfam" id="PF01425"/>
    </source>
</evidence>